<keyword evidence="3" id="KW-0238">DNA-binding</keyword>
<reference evidence="7" key="1">
    <citation type="submission" date="2017-09" db="EMBL/GenBank/DDBJ databases">
        <authorList>
            <person name="Varghese N."/>
            <person name="Submissions S."/>
        </authorList>
    </citation>
    <scope>NUCLEOTIDE SEQUENCE [LARGE SCALE GENOMIC DNA]</scope>
    <source>
        <strain evidence="7">C7</strain>
    </source>
</reference>
<dbReference type="Pfam" id="PF03466">
    <property type="entry name" value="LysR_substrate"/>
    <property type="match status" value="1"/>
</dbReference>
<sequence length="305" mass="34223">MTNNRLRLPPLNALKAFHAAVRHDSIRAAADELLVTPQAVSQQLKLLEDTLQVELFTRKGRAIEKTEAAIVLARFVDAGFEELAEGVRRVTKRKYKNRITLNVSPYFATRYLLPRINHFRENMPDSDLRMTTMVDTPDFARDDIDLAVQWGYNEWKSLDAVLLLKDHKVITCTPEIGAKIKTPRDLLNFTLLHPLLQNSMWSDALAFLGLGDQAISSEIAFHDAATMRRATLSSMGIGLVSRMDALNDIRAGDLVAPLGLDVLNDLPPDNVPGFYLVLPRGHRRVGSISKLCDWITSENWAEVPT</sequence>
<gene>
    <name evidence="6" type="ORF">SAMN06273572_10660</name>
</gene>
<evidence type="ECO:0000313" key="6">
    <source>
        <dbReference type="EMBL" id="SOH94909.1"/>
    </source>
</evidence>
<protein>
    <submittedName>
        <fullName evidence="6">LysR family transcriptional regulator, glycine cleavage system transcriptional activator</fullName>
    </submittedName>
</protein>
<organism evidence="6 7">
    <name type="scientific">Pontivivens marinum</name>
    <dbReference type="NCBI Taxonomy" id="1690039"/>
    <lineage>
        <taxon>Bacteria</taxon>
        <taxon>Pseudomonadati</taxon>
        <taxon>Pseudomonadota</taxon>
        <taxon>Alphaproteobacteria</taxon>
        <taxon>Rhodobacterales</taxon>
        <taxon>Paracoccaceae</taxon>
        <taxon>Pontivivens</taxon>
    </lineage>
</organism>
<dbReference type="Proteomes" id="UP000220034">
    <property type="component" value="Unassembled WGS sequence"/>
</dbReference>
<evidence type="ECO:0000256" key="1">
    <source>
        <dbReference type="ARBA" id="ARBA00009437"/>
    </source>
</evidence>
<dbReference type="EMBL" id="OCTN01000006">
    <property type="protein sequence ID" value="SOH94909.1"/>
    <property type="molecule type" value="Genomic_DNA"/>
</dbReference>
<dbReference type="SUPFAM" id="SSF53850">
    <property type="entry name" value="Periplasmic binding protein-like II"/>
    <property type="match status" value="1"/>
</dbReference>
<dbReference type="InterPro" id="IPR058163">
    <property type="entry name" value="LysR-type_TF_proteobact-type"/>
</dbReference>
<proteinExistence type="inferred from homology"/>
<name>A0A2C9CWU2_9RHOB</name>
<accession>A0A2C9CWU2</accession>
<dbReference type="GO" id="GO:0043565">
    <property type="term" value="F:sequence-specific DNA binding"/>
    <property type="evidence" value="ECO:0007669"/>
    <property type="project" value="TreeGrafter"/>
</dbReference>
<dbReference type="RefSeq" id="WP_097930944.1">
    <property type="nucleotide sequence ID" value="NZ_OCTN01000006.1"/>
</dbReference>
<dbReference type="GO" id="GO:0006351">
    <property type="term" value="P:DNA-templated transcription"/>
    <property type="evidence" value="ECO:0007669"/>
    <property type="project" value="TreeGrafter"/>
</dbReference>
<dbReference type="PANTHER" id="PTHR30537:SF74">
    <property type="entry name" value="HTH-TYPE TRANSCRIPTIONAL REGULATOR TRPI"/>
    <property type="match status" value="1"/>
</dbReference>
<dbReference type="GO" id="GO:0003700">
    <property type="term" value="F:DNA-binding transcription factor activity"/>
    <property type="evidence" value="ECO:0007669"/>
    <property type="project" value="InterPro"/>
</dbReference>
<feature type="domain" description="HTH lysR-type" evidence="5">
    <location>
        <begin position="9"/>
        <end position="66"/>
    </location>
</feature>
<dbReference type="Gene3D" id="1.10.10.10">
    <property type="entry name" value="Winged helix-like DNA-binding domain superfamily/Winged helix DNA-binding domain"/>
    <property type="match status" value="1"/>
</dbReference>
<keyword evidence="2" id="KW-0805">Transcription regulation</keyword>
<comment type="similarity">
    <text evidence="1">Belongs to the LysR transcriptional regulatory family.</text>
</comment>
<dbReference type="AlphaFoldDB" id="A0A2C9CWU2"/>
<evidence type="ECO:0000256" key="3">
    <source>
        <dbReference type="ARBA" id="ARBA00023125"/>
    </source>
</evidence>
<dbReference type="InterPro" id="IPR005119">
    <property type="entry name" value="LysR_subst-bd"/>
</dbReference>
<dbReference type="PANTHER" id="PTHR30537">
    <property type="entry name" value="HTH-TYPE TRANSCRIPTIONAL REGULATOR"/>
    <property type="match status" value="1"/>
</dbReference>
<dbReference type="Gene3D" id="3.40.190.10">
    <property type="entry name" value="Periplasmic binding protein-like II"/>
    <property type="match status" value="2"/>
</dbReference>
<dbReference type="OrthoDB" id="9813056at2"/>
<dbReference type="InterPro" id="IPR036388">
    <property type="entry name" value="WH-like_DNA-bd_sf"/>
</dbReference>
<evidence type="ECO:0000313" key="7">
    <source>
        <dbReference type="Proteomes" id="UP000220034"/>
    </source>
</evidence>
<keyword evidence="4" id="KW-0804">Transcription</keyword>
<dbReference type="InterPro" id="IPR036390">
    <property type="entry name" value="WH_DNA-bd_sf"/>
</dbReference>
<evidence type="ECO:0000259" key="5">
    <source>
        <dbReference type="PROSITE" id="PS50931"/>
    </source>
</evidence>
<dbReference type="SUPFAM" id="SSF46785">
    <property type="entry name" value="Winged helix' DNA-binding domain"/>
    <property type="match status" value="1"/>
</dbReference>
<dbReference type="InterPro" id="IPR000847">
    <property type="entry name" value="LysR_HTH_N"/>
</dbReference>
<evidence type="ECO:0000256" key="4">
    <source>
        <dbReference type="ARBA" id="ARBA00023163"/>
    </source>
</evidence>
<evidence type="ECO:0000256" key="2">
    <source>
        <dbReference type="ARBA" id="ARBA00023015"/>
    </source>
</evidence>
<dbReference type="Pfam" id="PF00126">
    <property type="entry name" value="HTH_1"/>
    <property type="match status" value="1"/>
</dbReference>
<keyword evidence="7" id="KW-1185">Reference proteome</keyword>
<dbReference type="PROSITE" id="PS50931">
    <property type="entry name" value="HTH_LYSR"/>
    <property type="match status" value="1"/>
</dbReference>